<dbReference type="AlphaFoldDB" id="A0A557SRJ0"/>
<dbReference type="Proteomes" id="UP000315289">
    <property type="component" value="Unassembled WGS sequence"/>
</dbReference>
<keyword evidence="2" id="KW-1185">Reference proteome</keyword>
<dbReference type="EMBL" id="VOAH01000018">
    <property type="protein sequence ID" value="TVP39222.1"/>
    <property type="molecule type" value="Genomic_DNA"/>
</dbReference>
<comment type="caution">
    <text evidence="1">The sequence shown here is derived from an EMBL/GenBank/DDBJ whole genome shotgun (WGS) entry which is preliminary data.</text>
</comment>
<accession>A0A557SRJ0</accession>
<reference evidence="1 2" key="1">
    <citation type="journal article" date="2019" name="Front. Microbiol.">
        <title>Ammonia Oxidation by the Arctic Terrestrial Thaumarchaeote Candidatus Nitrosocosmicus arcticus Is Stimulated by Increasing Temperatures.</title>
        <authorList>
            <person name="Alves R.J.E."/>
            <person name="Kerou M."/>
            <person name="Zappe A."/>
            <person name="Bittner R."/>
            <person name="Abby S.S."/>
            <person name="Schmidt H.A."/>
            <person name="Pfeifer K."/>
            <person name="Schleper C."/>
        </authorList>
    </citation>
    <scope>NUCLEOTIDE SEQUENCE [LARGE SCALE GENOMIC DNA]</scope>
    <source>
        <strain evidence="1 2">Kfb</strain>
    </source>
</reference>
<proteinExistence type="predicted"/>
<evidence type="ECO:0000313" key="2">
    <source>
        <dbReference type="Proteomes" id="UP000315289"/>
    </source>
</evidence>
<sequence>MKDHIVKYYANQMKKQKNHGISCMSIIWGVSRVDVDIET</sequence>
<gene>
    <name evidence="1" type="ORF">NARC_180033</name>
</gene>
<name>A0A557SRJ0_9ARCH</name>
<evidence type="ECO:0000313" key="1">
    <source>
        <dbReference type="EMBL" id="TVP39222.1"/>
    </source>
</evidence>
<protein>
    <submittedName>
        <fullName evidence="1">Uncharacterized protein</fullName>
    </submittedName>
</protein>
<organism evidence="1 2">
    <name type="scientific">Candidatus Nitrosocosmicus arcticus</name>
    <dbReference type="NCBI Taxonomy" id="2035267"/>
    <lineage>
        <taxon>Archaea</taxon>
        <taxon>Nitrososphaerota</taxon>
        <taxon>Nitrososphaeria</taxon>
        <taxon>Nitrososphaerales</taxon>
        <taxon>Nitrososphaeraceae</taxon>
        <taxon>Candidatus Nitrosocosmicus</taxon>
    </lineage>
</organism>